<comment type="caution">
    <text evidence="1">The sequence shown here is derived from an EMBL/GenBank/DDBJ whole genome shotgun (WGS) entry which is preliminary data.</text>
</comment>
<name>A0AAE2RJ53_AGRVI</name>
<dbReference type="Proteomes" id="UP000655037">
    <property type="component" value="Unassembled WGS sequence"/>
</dbReference>
<dbReference type="AlphaFoldDB" id="A0AAE2RJ53"/>
<dbReference type="RefSeq" id="WP_156537136.1">
    <property type="nucleotide sequence ID" value="NZ_JACXXJ020000005.1"/>
</dbReference>
<gene>
    <name evidence="1" type="ORF">IEI95_025960</name>
</gene>
<evidence type="ECO:0000313" key="2">
    <source>
        <dbReference type="Proteomes" id="UP000655037"/>
    </source>
</evidence>
<reference evidence="1" key="1">
    <citation type="submission" date="2020-11" db="EMBL/GenBank/DDBJ databases">
        <title>Agrobacterium vitis strain K377 genome.</title>
        <authorList>
            <person name="Xi H."/>
        </authorList>
    </citation>
    <scope>NUCLEOTIDE SEQUENCE</scope>
    <source>
        <strain evidence="1">K377</strain>
    </source>
</reference>
<dbReference type="EMBL" id="JACXXJ020000005">
    <property type="protein sequence ID" value="MBF2717656.1"/>
    <property type="molecule type" value="Genomic_DNA"/>
</dbReference>
<protein>
    <submittedName>
        <fullName evidence="1">Uncharacterized protein</fullName>
    </submittedName>
</protein>
<organism evidence="1 2">
    <name type="scientific">Agrobacterium vitis</name>
    <name type="common">Rhizobium vitis</name>
    <dbReference type="NCBI Taxonomy" id="373"/>
    <lineage>
        <taxon>Bacteria</taxon>
        <taxon>Pseudomonadati</taxon>
        <taxon>Pseudomonadota</taxon>
        <taxon>Alphaproteobacteria</taxon>
        <taxon>Hyphomicrobiales</taxon>
        <taxon>Rhizobiaceae</taxon>
        <taxon>Rhizobium/Agrobacterium group</taxon>
        <taxon>Agrobacterium</taxon>
    </lineage>
</organism>
<sequence>MPTIQIKSDISDLKKRRNICRKMTVIFGRLGVDVRHLLILWQPITQADIYPGPLSIAEMNKAWAGPIAYVSVAISNERSDSWRAQLLQELSDLFADGGRGEYVFIELLPVAASDFSTPMSRQHAPPKGVA</sequence>
<proteinExistence type="predicted"/>
<accession>A0AAE2RJ53</accession>
<evidence type="ECO:0000313" key="1">
    <source>
        <dbReference type="EMBL" id="MBF2717656.1"/>
    </source>
</evidence>